<keyword evidence="2" id="KW-1185">Reference proteome</keyword>
<evidence type="ECO:0000313" key="1">
    <source>
        <dbReference type="EMBL" id="KAF7333421.1"/>
    </source>
</evidence>
<gene>
    <name evidence="1" type="ORF">MVEN_02357900</name>
</gene>
<dbReference type="AlphaFoldDB" id="A0A8H6X3M5"/>
<dbReference type="EMBL" id="JACAZI010000029">
    <property type="protein sequence ID" value="KAF7333421.1"/>
    <property type="molecule type" value="Genomic_DNA"/>
</dbReference>
<dbReference type="Proteomes" id="UP000620124">
    <property type="component" value="Unassembled WGS sequence"/>
</dbReference>
<accession>A0A8H6X3M5</accession>
<organism evidence="1 2">
    <name type="scientific">Mycena venus</name>
    <dbReference type="NCBI Taxonomy" id="2733690"/>
    <lineage>
        <taxon>Eukaryota</taxon>
        <taxon>Fungi</taxon>
        <taxon>Dikarya</taxon>
        <taxon>Basidiomycota</taxon>
        <taxon>Agaricomycotina</taxon>
        <taxon>Agaricomycetes</taxon>
        <taxon>Agaricomycetidae</taxon>
        <taxon>Agaricales</taxon>
        <taxon>Marasmiineae</taxon>
        <taxon>Mycenaceae</taxon>
        <taxon>Mycena</taxon>
    </lineage>
</organism>
<dbReference type="OrthoDB" id="2977329at2759"/>
<protein>
    <submittedName>
        <fullName evidence="1">APH domain-containing protein</fullName>
    </submittedName>
</protein>
<sequence length="326" mass="36770">MYAKNLFRINDIIIDHLHDDVSTLRQCSLVCKEWLPAARFHIFSVVHLSLYSIDQMLEVVFYPGSPIPQYIRDLHIIDGQGREFDPKWVNQKFSLVALSSMTCISSLLLEQVDFSGFSGATMAALRGITARVTRLELMYVRFKDLDGCLAFLGAAVSLRSLTSFITIFEAETWSSHPVIATILPELVELELEDDKDPLLDLSSFFDRTPSDMNAEGIDLSKNPNLKNIIFGPNSSQWIVKILDTAAPALERVYMQLPSDYFDFPSLTRIFMGEGSGLRRTGIILSNLDLGACSAIIGWLEDTTNEPGRIQVRDHEISLRDLRPEFM</sequence>
<name>A0A8H6X3M5_9AGAR</name>
<comment type="caution">
    <text evidence="1">The sequence shown here is derived from an EMBL/GenBank/DDBJ whole genome shotgun (WGS) entry which is preliminary data.</text>
</comment>
<evidence type="ECO:0000313" key="2">
    <source>
        <dbReference type="Proteomes" id="UP000620124"/>
    </source>
</evidence>
<reference evidence="1" key="1">
    <citation type="submission" date="2020-05" db="EMBL/GenBank/DDBJ databases">
        <title>Mycena genomes resolve the evolution of fungal bioluminescence.</title>
        <authorList>
            <person name="Tsai I.J."/>
        </authorList>
    </citation>
    <scope>NUCLEOTIDE SEQUENCE</scope>
    <source>
        <strain evidence="1">CCC161011</strain>
    </source>
</reference>
<proteinExistence type="predicted"/>